<gene>
    <name evidence="3" type="ORF">LCY76_05980</name>
</gene>
<dbReference type="Gene3D" id="1.20.120.450">
    <property type="entry name" value="dinb family like domain"/>
    <property type="match status" value="1"/>
</dbReference>
<protein>
    <submittedName>
        <fullName evidence="3">DinB family protein</fullName>
    </submittedName>
</protein>
<sequence>MNQNEEIRRQLLETVSGLSDDQLNEPEEKDRWSIMQTLHHLYLMEKSIAIIISNRLKSKITVSAELKPIEMTVDRSRKVEAPVFVVPTKRYLTLKKIKEKLEESRNELNKVANSNDQEALEQKSYPHPVFGPMPLKQWIPFVGYHEKRHLAQIEEIKEKVLSRQLS</sequence>
<dbReference type="EMBL" id="JAIWJX010000002">
    <property type="protein sequence ID" value="MCK6256150.1"/>
    <property type="molecule type" value="Genomic_DNA"/>
</dbReference>
<accession>A0A9X2BCZ5</accession>
<evidence type="ECO:0000259" key="2">
    <source>
        <dbReference type="Pfam" id="PF12867"/>
    </source>
</evidence>
<dbReference type="Proteomes" id="UP001139011">
    <property type="component" value="Unassembled WGS sequence"/>
</dbReference>
<evidence type="ECO:0000256" key="1">
    <source>
        <dbReference type="SAM" id="Coils"/>
    </source>
</evidence>
<feature type="domain" description="DinB-like" evidence="2">
    <location>
        <begin position="4"/>
        <end position="153"/>
    </location>
</feature>
<evidence type="ECO:0000313" key="4">
    <source>
        <dbReference type="Proteomes" id="UP001139011"/>
    </source>
</evidence>
<dbReference type="RefSeq" id="WP_248251858.1">
    <property type="nucleotide sequence ID" value="NZ_JAIWJX010000002.1"/>
</dbReference>
<dbReference type="SUPFAM" id="SSF109854">
    <property type="entry name" value="DinB/YfiT-like putative metalloenzymes"/>
    <property type="match status" value="1"/>
</dbReference>
<organism evidence="3 4">
    <name type="scientific">Fictibacillus marinisediminis</name>
    <dbReference type="NCBI Taxonomy" id="2878389"/>
    <lineage>
        <taxon>Bacteria</taxon>
        <taxon>Bacillati</taxon>
        <taxon>Bacillota</taxon>
        <taxon>Bacilli</taxon>
        <taxon>Bacillales</taxon>
        <taxon>Fictibacillaceae</taxon>
        <taxon>Fictibacillus</taxon>
    </lineage>
</organism>
<comment type="caution">
    <text evidence="3">The sequence shown here is derived from an EMBL/GenBank/DDBJ whole genome shotgun (WGS) entry which is preliminary data.</text>
</comment>
<name>A0A9X2BCZ5_9BACL</name>
<dbReference type="InterPro" id="IPR034660">
    <property type="entry name" value="DinB/YfiT-like"/>
</dbReference>
<reference evidence="3" key="1">
    <citation type="submission" date="2021-09" db="EMBL/GenBank/DDBJ databases">
        <title>Genome analysis of Fictibacillus sp. KIGAM418 isolated from marine sediment.</title>
        <authorList>
            <person name="Seo M.-J."/>
            <person name="Cho E.-S."/>
            <person name="Hwang C.Y."/>
        </authorList>
    </citation>
    <scope>NUCLEOTIDE SEQUENCE</scope>
    <source>
        <strain evidence="3">KIGAM418</strain>
    </source>
</reference>
<feature type="coiled-coil region" evidence="1">
    <location>
        <begin position="91"/>
        <end position="121"/>
    </location>
</feature>
<dbReference type="Pfam" id="PF12867">
    <property type="entry name" value="DinB_2"/>
    <property type="match status" value="1"/>
</dbReference>
<proteinExistence type="predicted"/>
<keyword evidence="1" id="KW-0175">Coiled coil</keyword>
<keyword evidence="4" id="KW-1185">Reference proteome</keyword>
<dbReference type="AlphaFoldDB" id="A0A9X2BCZ5"/>
<dbReference type="InterPro" id="IPR024775">
    <property type="entry name" value="DinB-like"/>
</dbReference>
<evidence type="ECO:0000313" key="3">
    <source>
        <dbReference type="EMBL" id="MCK6256150.1"/>
    </source>
</evidence>